<proteinExistence type="predicted"/>
<gene>
    <name evidence="2" type="ORF">LSAT_V11C500233970</name>
</gene>
<feature type="compositionally biased region" description="Polar residues" evidence="1">
    <location>
        <begin position="150"/>
        <end position="160"/>
    </location>
</feature>
<organism evidence="2 3">
    <name type="scientific">Lactuca sativa</name>
    <name type="common">Garden lettuce</name>
    <dbReference type="NCBI Taxonomy" id="4236"/>
    <lineage>
        <taxon>Eukaryota</taxon>
        <taxon>Viridiplantae</taxon>
        <taxon>Streptophyta</taxon>
        <taxon>Embryophyta</taxon>
        <taxon>Tracheophyta</taxon>
        <taxon>Spermatophyta</taxon>
        <taxon>Magnoliopsida</taxon>
        <taxon>eudicotyledons</taxon>
        <taxon>Gunneridae</taxon>
        <taxon>Pentapetalae</taxon>
        <taxon>asterids</taxon>
        <taxon>campanulids</taxon>
        <taxon>Asterales</taxon>
        <taxon>Asteraceae</taxon>
        <taxon>Cichorioideae</taxon>
        <taxon>Cichorieae</taxon>
        <taxon>Lactucinae</taxon>
        <taxon>Lactuca</taxon>
    </lineage>
</organism>
<dbReference type="AlphaFoldDB" id="A0A9R1XCX8"/>
<sequence>MPEFTEANASDVLPKMMKLDLESVAYLLGAGYSMVEIESLRGVKVELDDMPPVEMDVTEVEDIPYVDGVMEGNEGDGLINDGVDENKGDDEGDEAGKVEGKANDDGVGEDDGEGDGDVEDEGEGDGEDDAVDMEEMILMMNGMYHLEGQENPQKGSSYKS</sequence>
<feature type="region of interest" description="Disordered" evidence="1">
    <location>
        <begin position="67"/>
        <end position="160"/>
    </location>
</feature>
<evidence type="ECO:0000313" key="2">
    <source>
        <dbReference type="EMBL" id="KAJ0205789.1"/>
    </source>
</evidence>
<evidence type="ECO:0000256" key="1">
    <source>
        <dbReference type="SAM" id="MobiDB-lite"/>
    </source>
</evidence>
<protein>
    <submittedName>
        <fullName evidence="2">Uncharacterized protein</fullName>
    </submittedName>
</protein>
<feature type="compositionally biased region" description="Basic and acidic residues" evidence="1">
    <location>
        <begin position="94"/>
        <end position="104"/>
    </location>
</feature>
<accession>A0A9R1XCX8</accession>
<comment type="caution">
    <text evidence="2">The sequence shown here is derived from an EMBL/GenBank/DDBJ whole genome shotgun (WGS) entry which is preliminary data.</text>
</comment>
<evidence type="ECO:0000313" key="3">
    <source>
        <dbReference type="Proteomes" id="UP000235145"/>
    </source>
</evidence>
<dbReference type="Proteomes" id="UP000235145">
    <property type="component" value="Unassembled WGS sequence"/>
</dbReference>
<keyword evidence="3" id="KW-1185">Reference proteome</keyword>
<name>A0A9R1XCX8_LACSA</name>
<reference evidence="2 3" key="1">
    <citation type="journal article" date="2017" name="Nat. Commun.">
        <title>Genome assembly with in vitro proximity ligation data and whole-genome triplication in lettuce.</title>
        <authorList>
            <person name="Reyes-Chin-Wo S."/>
            <person name="Wang Z."/>
            <person name="Yang X."/>
            <person name="Kozik A."/>
            <person name="Arikit S."/>
            <person name="Song C."/>
            <person name="Xia L."/>
            <person name="Froenicke L."/>
            <person name="Lavelle D.O."/>
            <person name="Truco M.J."/>
            <person name="Xia R."/>
            <person name="Zhu S."/>
            <person name="Xu C."/>
            <person name="Xu H."/>
            <person name="Xu X."/>
            <person name="Cox K."/>
            <person name="Korf I."/>
            <person name="Meyers B.C."/>
            <person name="Michelmore R.W."/>
        </authorList>
    </citation>
    <scope>NUCLEOTIDE SEQUENCE [LARGE SCALE GENOMIC DNA]</scope>
    <source>
        <strain evidence="3">cv. Salinas</strain>
        <tissue evidence="2">Seedlings</tissue>
    </source>
</reference>
<feature type="compositionally biased region" description="Acidic residues" evidence="1">
    <location>
        <begin position="106"/>
        <end position="135"/>
    </location>
</feature>
<dbReference type="EMBL" id="NBSK02000005">
    <property type="protein sequence ID" value="KAJ0205789.1"/>
    <property type="molecule type" value="Genomic_DNA"/>
</dbReference>